<dbReference type="GO" id="GO:0006364">
    <property type="term" value="P:rRNA processing"/>
    <property type="evidence" value="ECO:0007669"/>
    <property type="project" value="UniProtKB-KW"/>
</dbReference>
<evidence type="ECO:0000256" key="11">
    <source>
        <dbReference type="ARBA" id="ARBA00022730"/>
    </source>
</evidence>
<evidence type="ECO:0000259" key="16">
    <source>
        <dbReference type="PROSITE" id="PS50126"/>
    </source>
</evidence>
<keyword evidence="8" id="KW-0819">tRNA processing</keyword>
<dbReference type="CDD" id="cd04453">
    <property type="entry name" value="S1_RNase_E"/>
    <property type="match status" value="1"/>
</dbReference>
<dbReference type="PROSITE" id="PS50126">
    <property type="entry name" value="S1"/>
    <property type="match status" value="1"/>
</dbReference>
<comment type="cofactor">
    <cofactor evidence="1">
        <name>Mg(2+)</name>
        <dbReference type="ChEBI" id="CHEBI:18420"/>
    </cofactor>
</comment>
<dbReference type="OrthoDB" id="9804278at2"/>
<evidence type="ECO:0000256" key="10">
    <source>
        <dbReference type="ARBA" id="ARBA00022723"/>
    </source>
</evidence>
<keyword evidence="14" id="KW-0460">Magnesium</keyword>
<dbReference type="Pfam" id="PF20833">
    <property type="entry name" value="RNase_E_G_Thio"/>
    <property type="match status" value="1"/>
</dbReference>
<dbReference type="Pfam" id="PF10150">
    <property type="entry name" value="RNase_E_G"/>
    <property type="match status" value="1"/>
</dbReference>
<dbReference type="EMBL" id="FODY01000001">
    <property type="protein sequence ID" value="SEO27477.1"/>
    <property type="molecule type" value="Genomic_DNA"/>
</dbReference>
<proteinExistence type="inferred from homology"/>
<dbReference type="GO" id="GO:0005737">
    <property type="term" value="C:cytoplasm"/>
    <property type="evidence" value="ECO:0007669"/>
    <property type="project" value="UniProtKB-SubCell"/>
</dbReference>
<comment type="similarity">
    <text evidence="3">Belongs to the RNase E/G family. RNase G subfamily.</text>
</comment>
<dbReference type="GO" id="GO:0019843">
    <property type="term" value="F:rRNA binding"/>
    <property type="evidence" value="ECO:0007669"/>
    <property type="project" value="UniProtKB-KW"/>
</dbReference>
<dbReference type="Gene3D" id="2.40.50.140">
    <property type="entry name" value="Nucleic acid-binding proteins"/>
    <property type="match status" value="1"/>
</dbReference>
<sequence length="481" mass="53774">MLKTIVANIDPEETRMALLEDGELVEVSVERTESSNIVGNIYLGKVKNVLPGMQAVFVDIGRDKNAFLYTGDVIPKTSGASPTANHPLTVGQDIMVQIIKDALGSKGPRATTHLTLPGRYVVLMPTVDYIGISRRIANDAERERLKRLAENVRPPGMGIIVRTVAEGKSEEDLHKDVKYLSDLWATLLSRAKIAHAPLLLYRDVNLVIRIVRDYLTADVDSFVLDDQDAYDRVCDLLKFSSPDLIPKVRVHKGKGDVFSHFGIDDALEQISQRQVWLKCGGYIVIDRTEALTVIDVNTGKFVGNTNLSETVLKTNLEAAAEIARQVRLRDIGGIIIIDFIDMDKEEHKKNVLATLEATLQRDRTKSNVLGLTALGLVEMTRKKARQNIESLLYMDCPCCQARGRIQSPETVCIQICRELRKIAARPRLQGRLVIQTSPRVAGVLEKREDLQKMEQELNRKLISEAVPAMHDEVFSILHQDE</sequence>
<dbReference type="STRING" id="112903.SAMN04490178_10149"/>
<dbReference type="InterPro" id="IPR003029">
    <property type="entry name" value="S1_domain"/>
</dbReference>
<dbReference type="Proteomes" id="UP000198847">
    <property type="component" value="Unassembled WGS sequence"/>
</dbReference>
<dbReference type="InterPro" id="IPR019307">
    <property type="entry name" value="RNA-bd_AU-1/RNase_E/G"/>
</dbReference>
<evidence type="ECO:0000256" key="14">
    <source>
        <dbReference type="ARBA" id="ARBA00022842"/>
    </source>
</evidence>
<keyword evidence="9" id="KW-0540">Nuclease</keyword>
<keyword evidence="7" id="KW-0820">tRNA-binding</keyword>
<comment type="subcellular location">
    <subcellularLocation>
        <location evidence="2">Cytoplasm</location>
    </subcellularLocation>
</comment>
<keyword evidence="6" id="KW-0698">rRNA processing</keyword>
<dbReference type="SMART" id="SM00316">
    <property type="entry name" value="S1"/>
    <property type="match status" value="1"/>
</dbReference>
<reference evidence="17 18" key="1">
    <citation type="submission" date="2016-10" db="EMBL/GenBank/DDBJ databases">
        <authorList>
            <person name="de Groot N.N."/>
        </authorList>
    </citation>
    <scope>NUCLEOTIDE SEQUENCE [LARGE SCALE GENOMIC DNA]</scope>
    <source>
        <strain evidence="17 18">DSM 13305</strain>
    </source>
</reference>
<dbReference type="InterPro" id="IPR048583">
    <property type="entry name" value="RNase_E_G_thioredoxin-like"/>
</dbReference>
<dbReference type="GO" id="GO:0046872">
    <property type="term" value="F:metal ion binding"/>
    <property type="evidence" value="ECO:0007669"/>
    <property type="project" value="UniProtKB-KW"/>
</dbReference>
<gene>
    <name evidence="17" type="ORF">SAMN04490178_10149</name>
</gene>
<dbReference type="PANTHER" id="PTHR30001">
    <property type="entry name" value="RIBONUCLEASE"/>
    <property type="match status" value="1"/>
</dbReference>
<evidence type="ECO:0000256" key="1">
    <source>
        <dbReference type="ARBA" id="ARBA00001946"/>
    </source>
</evidence>
<name>A0A1H8ND18_9FIRM</name>
<evidence type="ECO:0000256" key="8">
    <source>
        <dbReference type="ARBA" id="ARBA00022694"/>
    </source>
</evidence>
<dbReference type="AlphaFoldDB" id="A0A1H8ND18"/>
<keyword evidence="5" id="KW-0963">Cytoplasm</keyword>
<evidence type="ECO:0000256" key="15">
    <source>
        <dbReference type="ARBA" id="ARBA00022884"/>
    </source>
</evidence>
<evidence type="ECO:0000256" key="7">
    <source>
        <dbReference type="ARBA" id="ARBA00022555"/>
    </source>
</evidence>
<dbReference type="GO" id="GO:0008033">
    <property type="term" value="P:tRNA processing"/>
    <property type="evidence" value="ECO:0007669"/>
    <property type="project" value="UniProtKB-KW"/>
</dbReference>
<dbReference type="GO" id="GO:0000049">
    <property type="term" value="F:tRNA binding"/>
    <property type="evidence" value="ECO:0007669"/>
    <property type="project" value="UniProtKB-KW"/>
</dbReference>
<dbReference type="GO" id="GO:0004519">
    <property type="term" value="F:endonuclease activity"/>
    <property type="evidence" value="ECO:0007669"/>
    <property type="project" value="UniProtKB-KW"/>
</dbReference>
<keyword evidence="12" id="KW-0255">Endonuclease</keyword>
<organism evidence="17 18">
    <name type="scientific">Propionispora vibrioides</name>
    <dbReference type="NCBI Taxonomy" id="112903"/>
    <lineage>
        <taxon>Bacteria</taxon>
        <taxon>Bacillati</taxon>
        <taxon>Bacillota</taxon>
        <taxon>Negativicutes</taxon>
        <taxon>Selenomonadales</taxon>
        <taxon>Sporomusaceae</taxon>
        <taxon>Propionispora</taxon>
    </lineage>
</organism>
<keyword evidence="10" id="KW-0479">Metal-binding</keyword>
<accession>A0A1H8ND18</accession>
<dbReference type="RefSeq" id="WP_091743388.1">
    <property type="nucleotide sequence ID" value="NZ_FODY01000001.1"/>
</dbReference>
<keyword evidence="11" id="KW-0699">rRNA-binding</keyword>
<dbReference type="InterPro" id="IPR012340">
    <property type="entry name" value="NA-bd_OB-fold"/>
</dbReference>
<evidence type="ECO:0000256" key="9">
    <source>
        <dbReference type="ARBA" id="ARBA00022722"/>
    </source>
</evidence>
<dbReference type="GO" id="GO:0004540">
    <property type="term" value="F:RNA nuclease activity"/>
    <property type="evidence" value="ECO:0007669"/>
    <property type="project" value="InterPro"/>
</dbReference>
<evidence type="ECO:0000256" key="12">
    <source>
        <dbReference type="ARBA" id="ARBA00022759"/>
    </source>
</evidence>
<dbReference type="NCBIfam" id="TIGR00757">
    <property type="entry name" value="RNaseEG"/>
    <property type="match status" value="1"/>
</dbReference>
<feature type="domain" description="S1 motif" evidence="16">
    <location>
        <begin position="39"/>
        <end position="117"/>
    </location>
</feature>
<evidence type="ECO:0000256" key="2">
    <source>
        <dbReference type="ARBA" id="ARBA00004496"/>
    </source>
</evidence>
<evidence type="ECO:0000256" key="5">
    <source>
        <dbReference type="ARBA" id="ARBA00022490"/>
    </source>
</evidence>
<evidence type="ECO:0000256" key="3">
    <source>
        <dbReference type="ARBA" id="ARBA00005663"/>
    </source>
</evidence>
<dbReference type="InterPro" id="IPR004659">
    <property type="entry name" value="RNase_E/G"/>
</dbReference>
<evidence type="ECO:0000313" key="17">
    <source>
        <dbReference type="EMBL" id="SEO27477.1"/>
    </source>
</evidence>
<evidence type="ECO:0000256" key="13">
    <source>
        <dbReference type="ARBA" id="ARBA00022801"/>
    </source>
</evidence>
<keyword evidence="15" id="KW-0694">RNA-binding</keyword>
<keyword evidence="18" id="KW-1185">Reference proteome</keyword>
<keyword evidence="13" id="KW-0378">Hydrolase</keyword>
<protein>
    <recommendedName>
        <fullName evidence="4">Ribonuclease G</fullName>
    </recommendedName>
</protein>
<dbReference type="Gene3D" id="3.40.1260.20">
    <property type="entry name" value="Ribonuclease E, catalytic domain"/>
    <property type="match status" value="1"/>
</dbReference>
<evidence type="ECO:0000256" key="6">
    <source>
        <dbReference type="ARBA" id="ARBA00022552"/>
    </source>
</evidence>
<evidence type="ECO:0000313" key="18">
    <source>
        <dbReference type="Proteomes" id="UP000198847"/>
    </source>
</evidence>
<evidence type="ECO:0000256" key="4">
    <source>
        <dbReference type="ARBA" id="ARBA00017719"/>
    </source>
</evidence>
<dbReference type="SUPFAM" id="SSF50249">
    <property type="entry name" value="Nucleic acid-binding proteins"/>
    <property type="match status" value="1"/>
</dbReference>
<dbReference type="GO" id="GO:0016787">
    <property type="term" value="F:hydrolase activity"/>
    <property type="evidence" value="ECO:0007669"/>
    <property type="project" value="UniProtKB-KW"/>
</dbReference>
<dbReference type="PANTHER" id="PTHR30001:SF0">
    <property type="entry name" value="RIBONUCLEASE G"/>
    <property type="match status" value="1"/>
</dbReference>